<name>A0A402D2U1_9BACT</name>
<dbReference type="RefSeq" id="WP_119323797.1">
    <property type="nucleotide sequence ID" value="NZ_AP025739.1"/>
</dbReference>
<dbReference type="PANTHER" id="PTHR33204:SF18">
    <property type="entry name" value="TRANSCRIPTIONAL REGULATORY PROTEIN"/>
    <property type="match status" value="1"/>
</dbReference>
<dbReference type="EMBL" id="AP025739">
    <property type="protein sequence ID" value="BDI28461.1"/>
    <property type="molecule type" value="Genomic_DNA"/>
</dbReference>
<dbReference type="PANTHER" id="PTHR33204">
    <property type="entry name" value="TRANSCRIPTIONAL REGULATOR, MARR FAMILY"/>
    <property type="match status" value="1"/>
</dbReference>
<keyword evidence="2" id="KW-1185">Reference proteome</keyword>
<evidence type="ECO:0000313" key="1">
    <source>
        <dbReference type="EMBL" id="BDI28461.1"/>
    </source>
</evidence>
<gene>
    <name evidence="1" type="ORF">CCAX7_005120</name>
</gene>
<dbReference type="InterPro" id="IPR036388">
    <property type="entry name" value="WH-like_DNA-bd_sf"/>
</dbReference>
<protein>
    <submittedName>
        <fullName evidence="1">HxlR family transcriptional regulator</fullName>
    </submittedName>
</protein>
<dbReference type="OrthoDB" id="9782219at2"/>
<reference evidence="1 2" key="1">
    <citation type="journal article" date="2019" name="Int. J. Syst. Evol. Microbiol.">
        <title>Capsulimonas corticalis gen. nov., sp. nov., an aerobic capsulated bacterium, of a novel bacterial order, Capsulimonadales ord. nov., of the class Armatimonadia of the phylum Armatimonadetes.</title>
        <authorList>
            <person name="Li J."/>
            <person name="Kudo C."/>
            <person name="Tonouchi A."/>
        </authorList>
    </citation>
    <scope>NUCLEOTIDE SEQUENCE [LARGE SCALE GENOMIC DNA]</scope>
    <source>
        <strain evidence="1 2">AX-7</strain>
    </source>
</reference>
<dbReference type="Proteomes" id="UP000287394">
    <property type="component" value="Chromosome"/>
</dbReference>
<dbReference type="InterPro" id="IPR036527">
    <property type="entry name" value="SCP2_sterol-bd_dom_sf"/>
</dbReference>
<dbReference type="KEGG" id="ccot:CCAX7_005120"/>
<evidence type="ECO:0000313" key="2">
    <source>
        <dbReference type="Proteomes" id="UP000287394"/>
    </source>
</evidence>
<dbReference type="SUPFAM" id="SSF46785">
    <property type="entry name" value="Winged helix' DNA-binding domain"/>
    <property type="match status" value="1"/>
</dbReference>
<organism evidence="1 2">
    <name type="scientific">Capsulimonas corticalis</name>
    <dbReference type="NCBI Taxonomy" id="2219043"/>
    <lineage>
        <taxon>Bacteria</taxon>
        <taxon>Bacillati</taxon>
        <taxon>Armatimonadota</taxon>
        <taxon>Armatimonadia</taxon>
        <taxon>Capsulimonadales</taxon>
        <taxon>Capsulimonadaceae</taxon>
        <taxon>Capsulimonas</taxon>
    </lineage>
</organism>
<dbReference type="InterPro" id="IPR002577">
    <property type="entry name" value="HTH_HxlR"/>
</dbReference>
<dbReference type="Gene3D" id="1.10.10.10">
    <property type="entry name" value="Winged helix-like DNA-binding domain superfamily/Winged helix DNA-binding domain"/>
    <property type="match status" value="1"/>
</dbReference>
<proteinExistence type="predicted"/>
<dbReference type="SUPFAM" id="SSF55718">
    <property type="entry name" value="SCP-like"/>
    <property type="match status" value="1"/>
</dbReference>
<accession>A0A402D2U1</accession>
<dbReference type="Pfam" id="PF01638">
    <property type="entry name" value="HxlR"/>
    <property type="match status" value="1"/>
</dbReference>
<dbReference type="AlphaFoldDB" id="A0A402D2U1"/>
<dbReference type="InterPro" id="IPR036390">
    <property type="entry name" value="WH_DNA-bd_sf"/>
</dbReference>
<sequence>MARRISYGQFCPVAKACEVFAERWTPLIIREMFMGSQRFSDIHRGVPLMSRSLLSKRLDELEIAGVIERTDAGGCVSYCLTPAGEDLGPIVVQLGNWGKQWTRSEMTPRDLDVSLLMWDMRRRIDHQQLPEGRIVVHFQYHDAPIARRRWWLVLDRGEVDLCLVDPGLEPDLCLTTSVQTMTSIWMGDLSYGTALQTRDLTLDGPANLRPRLSAWLRLSVFAEVERQLN</sequence>
<dbReference type="PROSITE" id="PS51118">
    <property type="entry name" value="HTH_HXLR"/>
    <property type="match status" value="1"/>
</dbReference>